<organism evidence="2 3">
    <name type="scientific">Fusarium torreyae</name>
    <dbReference type="NCBI Taxonomy" id="1237075"/>
    <lineage>
        <taxon>Eukaryota</taxon>
        <taxon>Fungi</taxon>
        <taxon>Dikarya</taxon>
        <taxon>Ascomycota</taxon>
        <taxon>Pezizomycotina</taxon>
        <taxon>Sordariomycetes</taxon>
        <taxon>Hypocreomycetidae</taxon>
        <taxon>Hypocreales</taxon>
        <taxon>Nectriaceae</taxon>
        <taxon>Fusarium</taxon>
    </lineage>
</organism>
<sequence length="383" mass="43520">MPIIDSGPPRDVYNKAPLSAGLGRDDRQRQLDGQTDFMSSSKAPVSSPGPAASASYKGKKPPAPRTGFDADQLLELCDTVRTSLHEGRPEPRWDETIGFLKAVKRDEAHGNRAIEFETIRNTHLDKLISDIIDPKYRHPRVPTGFSNDVKLADQLQRLWIERFRGPYFNIEQNRYLDLSKTGRLRDVTLNIDAENPDERWRAKDAEALSELEGNSEVEPGQWWLNLACAHRDGIVGSARERPTKGKYGVAALPLLTGQEDIDFEDGIIKYVREGRIADMHVSLMSQVGSTVRVLRGYRLRSPFAPKAGIRYDGLYKICQYGQRLNMVSERHRMILTLERVGGQPPIEDILHIPRPSEMDDWELYERFEGEKIKQKKGDKAFID</sequence>
<dbReference type="AlphaFoldDB" id="A0A9W8SB32"/>
<evidence type="ECO:0008006" key="4">
    <source>
        <dbReference type="Google" id="ProtNLM"/>
    </source>
</evidence>
<reference evidence="2" key="1">
    <citation type="submission" date="2022-09" db="EMBL/GenBank/DDBJ databases">
        <title>Fusarium specimens isolated from Avocado Roots.</title>
        <authorList>
            <person name="Stajich J."/>
            <person name="Roper C."/>
            <person name="Heimlech-Rivalta G."/>
        </authorList>
    </citation>
    <scope>NUCLEOTIDE SEQUENCE</scope>
    <source>
        <strain evidence="2">CF00136</strain>
    </source>
</reference>
<evidence type="ECO:0000313" key="3">
    <source>
        <dbReference type="Proteomes" id="UP001152049"/>
    </source>
</evidence>
<feature type="compositionally biased region" description="Low complexity" evidence="1">
    <location>
        <begin position="39"/>
        <end position="55"/>
    </location>
</feature>
<feature type="region of interest" description="Disordered" evidence="1">
    <location>
        <begin position="1"/>
        <end position="68"/>
    </location>
</feature>
<dbReference type="Proteomes" id="UP001152049">
    <property type="component" value="Unassembled WGS sequence"/>
</dbReference>
<evidence type="ECO:0000313" key="2">
    <source>
        <dbReference type="EMBL" id="KAJ4268614.1"/>
    </source>
</evidence>
<comment type="caution">
    <text evidence="2">The sequence shown here is derived from an EMBL/GenBank/DDBJ whole genome shotgun (WGS) entry which is preliminary data.</text>
</comment>
<name>A0A9W8SB32_9HYPO</name>
<dbReference type="Gene3D" id="2.30.280.10">
    <property type="entry name" value="SRA-YDG"/>
    <property type="match status" value="1"/>
</dbReference>
<dbReference type="EMBL" id="JAOQAZ010000003">
    <property type="protein sequence ID" value="KAJ4268614.1"/>
    <property type="molecule type" value="Genomic_DNA"/>
</dbReference>
<proteinExistence type="predicted"/>
<dbReference type="InterPro" id="IPR036987">
    <property type="entry name" value="SRA-YDG_sf"/>
</dbReference>
<dbReference type="OrthoDB" id="3244603at2759"/>
<keyword evidence="3" id="KW-1185">Reference proteome</keyword>
<evidence type="ECO:0000256" key="1">
    <source>
        <dbReference type="SAM" id="MobiDB-lite"/>
    </source>
</evidence>
<gene>
    <name evidence="2" type="ORF">NW762_002681</name>
</gene>
<accession>A0A9W8SB32</accession>
<dbReference type="InterPro" id="IPR015947">
    <property type="entry name" value="PUA-like_sf"/>
</dbReference>
<protein>
    <recommendedName>
        <fullName evidence="4">YDG domain-containing protein</fullName>
    </recommendedName>
</protein>
<dbReference type="SUPFAM" id="SSF88697">
    <property type="entry name" value="PUA domain-like"/>
    <property type="match status" value="1"/>
</dbReference>